<dbReference type="InterPro" id="IPR014026">
    <property type="entry name" value="UDP-Glc/GDP-Man_DH_dimer"/>
</dbReference>
<gene>
    <name evidence="7" type="ORF">FRZ44_52980</name>
</gene>
<dbReference type="GO" id="GO:0016616">
    <property type="term" value="F:oxidoreductase activity, acting on the CH-OH group of donors, NAD or NADP as acceptor"/>
    <property type="evidence" value="ECO:0007669"/>
    <property type="project" value="InterPro"/>
</dbReference>
<evidence type="ECO:0000259" key="6">
    <source>
        <dbReference type="SMART" id="SM00984"/>
    </source>
</evidence>
<evidence type="ECO:0000256" key="5">
    <source>
        <dbReference type="SAM" id="MobiDB-lite"/>
    </source>
</evidence>
<keyword evidence="2" id="KW-0560">Oxidoreductase</keyword>
<dbReference type="PANTHER" id="PTHR43491">
    <property type="entry name" value="UDP-N-ACETYL-D-MANNOSAMINE DEHYDROGENASE"/>
    <property type="match status" value="1"/>
</dbReference>
<evidence type="ECO:0000313" key="7">
    <source>
        <dbReference type="EMBL" id="QEX19983.1"/>
    </source>
</evidence>
<name>A0A5J6MRN0_9PROT</name>
<dbReference type="RefSeq" id="WP_151179993.1">
    <property type="nucleotide sequence ID" value="NZ_CP042906.1"/>
</dbReference>
<dbReference type="KEGG" id="htq:FRZ44_52980"/>
<dbReference type="OrthoDB" id="9803238at2"/>
<dbReference type="InterPro" id="IPR036220">
    <property type="entry name" value="UDP-Glc/GDP-Man_DH_C_sf"/>
</dbReference>
<dbReference type="GO" id="GO:0000271">
    <property type="term" value="P:polysaccharide biosynthetic process"/>
    <property type="evidence" value="ECO:0007669"/>
    <property type="project" value="InterPro"/>
</dbReference>
<dbReference type="Proteomes" id="UP000326202">
    <property type="component" value="Chromosome"/>
</dbReference>
<dbReference type="Gene3D" id="3.40.50.720">
    <property type="entry name" value="NAD(P)-binding Rossmann-like Domain"/>
    <property type="match status" value="2"/>
</dbReference>
<keyword evidence="8" id="KW-1185">Reference proteome</keyword>
<sequence>MSLDPSPTSTRARPQAPIRSGEPSPGEAVAVIGLGYVGLPLAVALDRGQRKQGGGAGSVVGFDINPRRIELLRQGRDHTGEVESDALQAAKIHYSADPAELRDKDIYIVTVPTPVDENNRPDLGAVETACEIVGAALKASKPLPQGLPVVVFESTVYPGVTEDFCAPIIARVSGREAGRGFLMGYSPERINPGDRTRTVDRIMKVVSGETPAVAQRLERLYGQVTSGGIFVARDIRTAEAAKVIENAQRDINIAFINEVTMIFGRLGLSVYDVLEAARTKWNFLDFRPGLVGGHCIGVDPFYLAHCAEALGHHADVILAGRRINDGMGDHIAERIVDSYAQGDQGDGPPRTLVLGLTFKENLPDLRNSKVVDLIQGLRSRGHRVEVHDARADPAEAKTLYGETLRTGLGLAQGEAPFDCVVGAVPHEAYKALGAAELARLVRPGGLVCDVKAMWRGRALPDGLRRWEL</sequence>
<dbReference type="Pfam" id="PF03721">
    <property type="entry name" value="UDPG_MGDP_dh_N"/>
    <property type="match status" value="1"/>
</dbReference>
<dbReference type="SUPFAM" id="SSF51735">
    <property type="entry name" value="NAD(P)-binding Rossmann-fold domains"/>
    <property type="match status" value="1"/>
</dbReference>
<reference evidence="7 8" key="1">
    <citation type="submission" date="2019-08" db="EMBL/GenBank/DDBJ databases">
        <title>Hyperibacter terrae gen. nov., sp. nov. and Hyperibacter viscosus sp. nov., two new members in the family Rhodospirillaceae isolated from the rhizosphere of Hypericum perforatum.</title>
        <authorList>
            <person name="Noviana Z."/>
        </authorList>
    </citation>
    <scope>NUCLEOTIDE SEQUENCE [LARGE SCALE GENOMIC DNA]</scope>
    <source>
        <strain evidence="7 8">R5913</strain>
    </source>
</reference>
<dbReference type="InterPro" id="IPR008927">
    <property type="entry name" value="6-PGluconate_DH-like_C_sf"/>
</dbReference>
<evidence type="ECO:0000256" key="1">
    <source>
        <dbReference type="ARBA" id="ARBA00006601"/>
    </source>
</evidence>
<proteinExistence type="inferred from homology"/>
<feature type="region of interest" description="Disordered" evidence="5">
    <location>
        <begin position="1"/>
        <end position="25"/>
    </location>
</feature>
<organism evidence="7 8">
    <name type="scientific">Hypericibacter terrae</name>
    <dbReference type="NCBI Taxonomy" id="2602015"/>
    <lineage>
        <taxon>Bacteria</taxon>
        <taxon>Pseudomonadati</taxon>
        <taxon>Pseudomonadota</taxon>
        <taxon>Alphaproteobacteria</taxon>
        <taxon>Rhodospirillales</taxon>
        <taxon>Dongiaceae</taxon>
        <taxon>Hypericibacter</taxon>
    </lineage>
</organism>
<dbReference type="NCBIfam" id="TIGR03026">
    <property type="entry name" value="NDP-sugDHase"/>
    <property type="match status" value="1"/>
</dbReference>
<feature type="domain" description="UDP-glucose/GDP-mannose dehydrogenase C-terminal" evidence="6">
    <location>
        <begin position="352"/>
        <end position="456"/>
    </location>
</feature>
<dbReference type="InterPro" id="IPR001732">
    <property type="entry name" value="UDP-Glc/GDP-Man_DH_N"/>
</dbReference>
<evidence type="ECO:0000256" key="2">
    <source>
        <dbReference type="ARBA" id="ARBA00023002"/>
    </source>
</evidence>
<dbReference type="InterPro" id="IPR028359">
    <property type="entry name" value="UDP_ManNAc/GlcNAc_DH"/>
</dbReference>
<dbReference type="SMART" id="SM00984">
    <property type="entry name" value="UDPG_MGDP_dh_C"/>
    <property type="match status" value="1"/>
</dbReference>
<dbReference type="GO" id="GO:0016628">
    <property type="term" value="F:oxidoreductase activity, acting on the CH-CH group of donors, NAD or NADP as acceptor"/>
    <property type="evidence" value="ECO:0007669"/>
    <property type="project" value="InterPro"/>
</dbReference>
<keyword evidence="3" id="KW-0520">NAD</keyword>
<dbReference type="PANTHER" id="PTHR43491:SF2">
    <property type="entry name" value="UDP-N-ACETYL-D-MANNOSAMINE DEHYDROGENASE"/>
    <property type="match status" value="1"/>
</dbReference>
<evidence type="ECO:0000313" key="8">
    <source>
        <dbReference type="Proteomes" id="UP000326202"/>
    </source>
</evidence>
<dbReference type="InterPro" id="IPR036291">
    <property type="entry name" value="NAD(P)-bd_dom_sf"/>
</dbReference>
<dbReference type="EMBL" id="CP042906">
    <property type="protein sequence ID" value="QEX19983.1"/>
    <property type="molecule type" value="Genomic_DNA"/>
</dbReference>
<dbReference type="Pfam" id="PF03720">
    <property type="entry name" value="UDPG_MGDP_dh_C"/>
    <property type="match status" value="1"/>
</dbReference>
<comment type="similarity">
    <text evidence="1 4">Belongs to the UDP-glucose/GDP-mannose dehydrogenase family.</text>
</comment>
<dbReference type="SUPFAM" id="SSF48179">
    <property type="entry name" value="6-phosphogluconate dehydrogenase C-terminal domain-like"/>
    <property type="match status" value="1"/>
</dbReference>
<dbReference type="SUPFAM" id="SSF52413">
    <property type="entry name" value="UDP-glucose/GDP-mannose dehydrogenase C-terminal domain"/>
    <property type="match status" value="1"/>
</dbReference>
<evidence type="ECO:0000256" key="4">
    <source>
        <dbReference type="PIRNR" id="PIRNR000124"/>
    </source>
</evidence>
<dbReference type="InterPro" id="IPR017476">
    <property type="entry name" value="UDP-Glc/GDP-Man"/>
</dbReference>
<dbReference type="PIRSF" id="PIRSF500136">
    <property type="entry name" value="UDP_ManNAc_DH"/>
    <property type="match status" value="1"/>
</dbReference>
<dbReference type="GO" id="GO:0051287">
    <property type="term" value="F:NAD binding"/>
    <property type="evidence" value="ECO:0007669"/>
    <property type="project" value="InterPro"/>
</dbReference>
<dbReference type="Pfam" id="PF00984">
    <property type="entry name" value="UDPG_MGDP_dh"/>
    <property type="match status" value="1"/>
</dbReference>
<feature type="compositionally biased region" description="Polar residues" evidence="5">
    <location>
        <begin position="1"/>
        <end position="12"/>
    </location>
</feature>
<protein>
    <submittedName>
        <fullName evidence="7">UDP-N-acetyl-D-galactosamine dehydrogenase</fullName>
    </submittedName>
</protein>
<dbReference type="AlphaFoldDB" id="A0A5J6MRN0"/>
<dbReference type="PIRSF" id="PIRSF000124">
    <property type="entry name" value="UDPglc_GDPman_dh"/>
    <property type="match status" value="1"/>
</dbReference>
<accession>A0A5J6MRN0</accession>
<evidence type="ECO:0000256" key="3">
    <source>
        <dbReference type="ARBA" id="ARBA00023027"/>
    </source>
</evidence>
<dbReference type="InterPro" id="IPR014027">
    <property type="entry name" value="UDP-Glc/GDP-Man_DH_C"/>
</dbReference>